<dbReference type="GO" id="GO:0070971">
    <property type="term" value="C:endoplasmic reticulum exit site"/>
    <property type="evidence" value="ECO:0007669"/>
    <property type="project" value="TreeGrafter"/>
</dbReference>
<feature type="domain" description="Sec23/Sec24 beta-sandwich" evidence="2">
    <location>
        <begin position="415"/>
        <end position="496"/>
    </location>
</feature>
<accession>A0A177ED22</accession>
<dbReference type="InterPro" id="IPR036174">
    <property type="entry name" value="Znf_Sec23_Sec24_sf"/>
</dbReference>
<dbReference type="SUPFAM" id="SSF81995">
    <property type="entry name" value="beta-sandwich domain of Sec23/24"/>
    <property type="match status" value="1"/>
</dbReference>
<dbReference type="InterPro" id="IPR036175">
    <property type="entry name" value="Sec23/24_helical_dom_sf"/>
</dbReference>
<dbReference type="GeneID" id="93647109"/>
<dbReference type="InterPro" id="IPR050550">
    <property type="entry name" value="SEC23_SEC24_subfamily"/>
</dbReference>
<dbReference type="EMBL" id="LTDL01000040">
    <property type="protein sequence ID" value="OAG29626.1"/>
    <property type="molecule type" value="Genomic_DNA"/>
</dbReference>
<name>A0A177ED22_9MICR</name>
<dbReference type="Gene3D" id="1.20.120.730">
    <property type="entry name" value="Sec23/Sec24 helical domain"/>
    <property type="match status" value="1"/>
</dbReference>
<organism evidence="3 4">
    <name type="scientific">Nematocida displodere</name>
    <dbReference type="NCBI Taxonomy" id="1805483"/>
    <lineage>
        <taxon>Eukaryota</taxon>
        <taxon>Fungi</taxon>
        <taxon>Fungi incertae sedis</taxon>
        <taxon>Microsporidia</taxon>
        <taxon>Nematocida</taxon>
    </lineage>
</organism>
<comment type="caution">
    <text evidence="3">The sequence shown here is derived from an EMBL/GenBank/DDBJ whole genome shotgun (WGS) entry which is preliminary data.</text>
</comment>
<evidence type="ECO:0000313" key="4">
    <source>
        <dbReference type="Proteomes" id="UP000185944"/>
    </source>
</evidence>
<evidence type="ECO:0000256" key="1">
    <source>
        <dbReference type="SAM" id="MobiDB-lite"/>
    </source>
</evidence>
<dbReference type="InterPro" id="IPR012990">
    <property type="entry name" value="Beta-sandwich_Sec23_24"/>
</dbReference>
<feature type="region of interest" description="Disordered" evidence="1">
    <location>
        <begin position="1"/>
        <end position="28"/>
    </location>
</feature>
<dbReference type="InterPro" id="IPR036180">
    <property type="entry name" value="Gelsolin-like_dom_sf"/>
</dbReference>
<dbReference type="Gene3D" id="2.60.40.1670">
    <property type="entry name" value="beta-sandwich domain of Sec23/24"/>
    <property type="match status" value="1"/>
</dbReference>
<proteinExistence type="predicted"/>
<dbReference type="GO" id="GO:0030127">
    <property type="term" value="C:COPII vesicle coat"/>
    <property type="evidence" value="ECO:0007669"/>
    <property type="project" value="InterPro"/>
</dbReference>
<evidence type="ECO:0000259" key="2">
    <source>
        <dbReference type="Pfam" id="PF08033"/>
    </source>
</evidence>
<gene>
    <name evidence="3" type="ORF">NEDG_00759</name>
</gene>
<dbReference type="PANTHER" id="PTHR13803">
    <property type="entry name" value="SEC24-RELATED PROTEIN"/>
    <property type="match status" value="1"/>
</dbReference>
<dbReference type="SUPFAM" id="SSF81811">
    <property type="entry name" value="Helical domain of Sec23/24"/>
    <property type="match status" value="1"/>
</dbReference>
<feature type="compositionally biased region" description="Basic and acidic residues" evidence="1">
    <location>
        <begin position="1"/>
        <end position="16"/>
    </location>
</feature>
<dbReference type="RefSeq" id="XP_067544274.1">
    <property type="nucleotide sequence ID" value="XM_067688177.1"/>
</dbReference>
<dbReference type="SUPFAM" id="SSF82754">
    <property type="entry name" value="C-terminal, gelsolin-like domain of Sec23/24"/>
    <property type="match status" value="1"/>
</dbReference>
<dbReference type="GO" id="GO:0006886">
    <property type="term" value="P:intracellular protein transport"/>
    <property type="evidence" value="ECO:0007669"/>
    <property type="project" value="InterPro"/>
</dbReference>
<dbReference type="GO" id="GO:0090110">
    <property type="term" value="P:COPII-coated vesicle cargo loading"/>
    <property type="evidence" value="ECO:0007669"/>
    <property type="project" value="TreeGrafter"/>
</dbReference>
<dbReference type="AlphaFoldDB" id="A0A177ED22"/>
<dbReference type="VEuPathDB" id="MicrosporidiaDB:NEDG_00759"/>
<protein>
    <submittedName>
        <fullName evidence="3">Protein transport protein SEC24</fullName>
    </submittedName>
</protein>
<dbReference type="GO" id="GO:0000149">
    <property type="term" value="F:SNARE binding"/>
    <property type="evidence" value="ECO:0007669"/>
    <property type="project" value="TreeGrafter"/>
</dbReference>
<dbReference type="Proteomes" id="UP000185944">
    <property type="component" value="Unassembled WGS sequence"/>
</dbReference>
<dbReference type="Pfam" id="PF08033">
    <property type="entry name" value="Sec23_BS"/>
    <property type="match status" value="1"/>
</dbReference>
<reference evidence="3 4" key="1">
    <citation type="submission" date="2016-02" db="EMBL/GenBank/DDBJ databases">
        <title>Discovery of a natural microsporidian pathogen with a broad tissue tropism in Caenorhabditis elegans.</title>
        <authorList>
            <person name="Luallen R.J."/>
            <person name="Reinke A.W."/>
            <person name="Tong L."/>
            <person name="Botts M.R."/>
            <person name="Felix M.-A."/>
            <person name="Troemel E.R."/>
        </authorList>
    </citation>
    <scope>NUCLEOTIDE SEQUENCE [LARGE SCALE GENOMIC DNA]</scope>
    <source>
        <strain evidence="3 4">JUm2807</strain>
    </source>
</reference>
<dbReference type="GO" id="GO:0008270">
    <property type="term" value="F:zinc ion binding"/>
    <property type="evidence" value="ECO:0007669"/>
    <property type="project" value="InterPro"/>
</dbReference>
<keyword evidence="4" id="KW-1185">Reference proteome</keyword>
<evidence type="ECO:0000313" key="3">
    <source>
        <dbReference type="EMBL" id="OAG29626.1"/>
    </source>
</evidence>
<dbReference type="STRING" id="1805483.A0A177ED22"/>
<dbReference type="OrthoDB" id="49016at2759"/>
<sequence length="729" mass="81092">MFSHPQDQDIHRDRKTNTPGIAPPLATKTTKVDAKEKDIFDKLPSVPLVIEGDKAKAKEGIKTVTPPFSTTHEKDADPLSSHHDLVRSSMYIVPADEDLFELVGLPMLVTFQPFNELVPVPEYRLKDLVRCKGCGSFPVPDSSLPVDRFKCSLCGFVNDIMTDSPSFSSHTVDYIVDGKQALSQRTWYSGESLPRTSSVLLPSCRKWKEPCLVFGLDMSVTSKGSPGYAAYIDGMKDILKSRNFSLFYKRFSVVIFGESPCVISDSEIGFSISVLENVESKGEGSQESVQGICSPLFIDTENLTEERVDELVGIIENLSTGQTDMFAGLVAAMQLVSYTGGGKLLLWLGSGRYTLSSGQTILQTVIDCGLSVHIFTSEKNELENVTMLSYGTGGSVQREGIQASLSDAIMKNSYFRCSVRVVGSNGLKRRSIYSNGSFENISNVFFPEMSSSTAFSASFSVDEFLKEGVPVFVQCIVEYVDLAGDYRTRVINLRLKASRLIQQIFIGLSFDAMFCGLCKYICSEPVNMLENIRKAERALVTSLVLYKRACAKDTSLTQLVLPDPLKLLPVLLQSVLKYPKIQLSLACRTEMAGEIMPLSVERTFRMFYPRLIRISALFTVSDVEELAGERLTMRHLCEEDSYLLDTGSKVVLWFGRGAVDFMDEMMSSEVVTEAISRLREIYGAPMKVFQMIQGHQDADFIGYMVEDQMGGYPKYQEYLTSLHGKIVKH</sequence>
<dbReference type="SUPFAM" id="SSF82919">
    <property type="entry name" value="Zn-finger domain of Sec23/24"/>
    <property type="match status" value="1"/>
</dbReference>